<sequence length="117" mass="12997">MKCDNYDDTNNVFYTNHEHVWYLSYNGVQLVSMVICEEEEERDTPCGDFDVVDSGNSSETCYSVRSEVATWSQAAANCSERGAVLSVIHSQEANDFVMKTAVSNGLMDGLHIGLSKE</sequence>
<dbReference type="CDD" id="cd00037">
    <property type="entry name" value="CLECT"/>
    <property type="match status" value="1"/>
</dbReference>
<evidence type="ECO:0000256" key="1">
    <source>
        <dbReference type="ARBA" id="ARBA00023157"/>
    </source>
</evidence>
<dbReference type="Proteomes" id="UP001432322">
    <property type="component" value="Unassembled WGS sequence"/>
</dbReference>
<dbReference type="PANTHER" id="PTHR22991">
    <property type="entry name" value="PROTEIN CBG13490"/>
    <property type="match status" value="1"/>
</dbReference>
<dbReference type="InterPro" id="IPR016187">
    <property type="entry name" value="CTDL_fold"/>
</dbReference>
<evidence type="ECO:0000313" key="3">
    <source>
        <dbReference type="Proteomes" id="UP001432322"/>
    </source>
</evidence>
<evidence type="ECO:0000313" key="2">
    <source>
        <dbReference type="EMBL" id="GMT12177.1"/>
    </source>
</evidence>
<keyword evidence="3" id="KW-1185">Reference proteome</keyword>
<name>A0AAV5V1F2_9BILA</name>
<feature type="non-terminal residue" evidence="2">
    <location>
        <position position="117"/>
    </location>
</feature>
<dbReference type="EMBL" id="BTSY01000001">
    <property type="protein sequence ID" value="GMT12177.1"/>
    <property type="molecule type" value="Genomic_DNA"/>
</dbReference>
<dbReference type="AlphaFoldDB" id="A0AAV5V1F2"/>
<proteinExistence type="predicted"/>
<organism evidence="2 3">
    <name type="scientific">Pristionchus fissidentatus</name>
    <dbReference type="NCBI Taxonomy" id="1538716"/>
    <lineage>
        <taxon>Eukaryota</taxon>
        <taxon>Metazoa</taxon>
        <taxon>Ecdysozoa</taxon>
        <taxon>Nematoda</taxon>
        <taxon>Chromadorea</taxon>
        <taxon>Rhabditida</taxon>
        <taxon>Rhabditina</taxon>
        <taxon>Diplogasteromorpha</taxon>
        <taxon>Diplogasteroidea</taxon>
        <taxon>Neodiplogasteridae</taxon>
        <taxon>Pristionchus</taxon>
    </lineage>
</organism>
<evidence type="ECO:0008006" key="4">
    <source>
        <dbReference type="Google" id="ProtNLM"/>
    </source>
</evidence>
<dbReference type="InterPro" id="IPR016186">
    <property type="entry name" value="C-type_lectin-like/link_sf"/>
</dbReference>
<reference evidence="2" key="1">
    <citation type="submission" date="2023-10" db="EMBL/GenBank/DDBJ databases">
        <title>Genome assembly of Pristionchus species.</title>
        <authorList>
            <person name="Yoshida K."/>
            <person name="Sommer R.J."/>
        </authorList>
    </citation>
    <scope>NUCLEOTIDE SEQUENCE</scope>
    <source>
        <strain evidence="2">RS5133</strain>
    </source>
</reference>
<protein>
    <recommendedName>
        <fullName evidence="4">C-type lectin</fullName>
    </recommendedName>
</protein>
<dbReference type="InterPro" id="IPR050976">
    <property type="entry name" value="Snaclec"/>
</dbReference>
<comment type="caution">
    <text evidence="2">The sequence shown here is derived from an EMBL/GenBank/DDBJ whole genome shotgun (WGS) entry which is preliminary data.</text>
</comment>
<keyword evidence="1" id="KW-1015">Disulfide bond</keyword>
<dbReference type="SUPFAM" id="SSF56436">
    <property type="entry name" value="C-type lectin-like"/>
    <property type="match status" value="1"/>
</dbReference>
<dbReference type="Gene3D" id="3.10.100.10">
    <property type="entry name" value="Mannose-Binding Protein A, subunit A"/>
    <property type="match status" value="1"/>
</dbReference>
<accession>A0AAV5V1F2</accession>
<gene>
    <name evidence="2" type="ORF">PFISCL1PPCAC_3474</name>
</gene>
<dbReference type="PANTHER" id="PTHR22991:SF40">
    <property type="entry name" value="PROTEIN CBG13490"/>
    <property type="match status" value="1"/>
</dbReference>